<keyword evidence="1" id="KW-0547">Nucleotide-binding</keyword>
<reference evidence="4" key="1">
    <citation type="journal article" date="2006" name="PLoS Biol.">
        <title>Macronuclear genome sequence of the ciliate Tetrahymena thermophila, a model eukaryote.</title>
        <authorList>
            <person name="Eisen J.A."/>
            <person name="Coyne R.S."/>
            <person name="Wu M."/>
            <person name="Wu D."/>
            <person name="Thiagarajan M."/>
            <person name="Wortman J.R."/>
            <person name="Badger J.H."/>
            <person name="Ren Q."/>
            <person name="Amedeo P."/>
            <person name="Jones K.M."/>
            <person name="Tallon L.J."/>
            <person name="Delcher A.L."/>
            <person name="Salzberg S.L."/>
            <person name="Silva J.C."/>
            <person name="Haas B.J."/>
            <person name="Majoros W.H."/>
            <person name="Farzad M."/>
            <person name="Carlton J.M."/>
            <person name="Smith R.K. Jr."/>
            <person name="Garg J."/>
            <person name="Pearlman R.E."/>
            <person name="Karrer K.M."/>
            <person name="Sun L."/>
            <person name="Manning G."/>
            <person name="Elde N.C."/>
            <person name="Turkewitz A.P."/>
            <person name="Asai D.J."/>
            <person name="Wilkes D.E."/>
            <person name="Wang Y."/>
            <person name="Cai H."/>
            <person name="Collins K."/>
            <person name="Stewart B.A."/>
            <person name="Lee S.R."/>
            <person name="Wilamowska K."/>
            <person name="Weinberg Z."/>
            <person name="Ruzzo W.L."/>
            <person name="Wloga D."/>
            <person name="Gaertig J."/>
            <person name="Frankel J."/>
            <person name="Tsao C.-C."/>
            <person name="Gorovsky M.A."/>
            <person name="Keeling P.J."/>
            <person name="Waller R.F."/>
            <person name="Patron N.J."/>
            <person name="Cherry J.M."/>
            <person name="Stover N.A."/>
            <person name="Krieger C.J."/>
            <person name="del Toro C."/>
            <person name="Ryder H.F."/>
            <person name="Williamson S.C."/>
            <person name="Barbeau R.A."/>
            <person name="Hamilton E.P."/>
            <person name="Orias E."/>
        </authorList>
    </citation>
    <scope>NUCLEOTIDE SEQUENCE [LARGE SCALE GENOMIC DNA]</scope>
    <source>
        <strain evidence="4">SB210</strain>
    </source>
</reference>
<dbReference type="EMBL" id="GG662213">
    <property type="protein sequence ID" value="EAS07622.2"/>
    <property type="molecule type" value="Genomic_DNA"/>
</dbReference>
<dbReference type="InterPro" id="IPR027417">
    <property type="entry name" value="P-loop_NTPase"/>
</dbReference>
<feature type="compositionally biased region" description="Basic and acidic residues" evidence="2">
    <location>
        <begin position="26"/>
        <end position="37"/>
    </location>
</feature>
<feature type="compositionally biased region" description="Basic residues" evidence="2">
    <location>
        <begin position="46"/>
        <end position="58"/>
    </location>
</feature>
<dbReference type="PANTHER" id="PTHR47978">
    <property type="match status" value="1"/>
</dbReference>
<dbReference type="GeneID" id="7840755"/>
<keyword evidence="4" id="KW-1185">Reference proteome</keyword>
<dbReference type="GO" id="GO:0005525">
    <property type="term" value="F:GTP binding"/>
    <property type="evidence" value="ECO:0007669"/>
    <property type="project" value="InterPro"/>
</dbReference>
<dbReference type="Gene3D" id="3.40.50.300">
    <property type="entry name" value="P-loop containing nucleotide triphosphate hydrolases"/>
    <property type="match status" value="1"/>
</dbReference>
<feature type="region of interest" description="Disordered" evidence="2">
    <location>
        <begin position="26"/>
        <end position="79"/>
    </location>
</feature>
<proteinExistence type="predicted"/>
<dbReference type="InParanoid" id="Q24IK3"/>
<feature type="compositionally biased region" description="Basic and acidic residues" evidence="2">
    <location>
        <begin position="255"/>
        <end position="268"/>
    </location>
</feature>
<feature type="compositionally biased region" description="Low complexity" evidence="2">
    <location>
        <begin position="224"/>
        <end position="243"/>
    </location>
</feature>
<feature type="compositionally biased region" description="Basic and acidic residues" evidence="2">
    <location>
        <begin position="194"/>
        <end position="209"/>
    </location>
</feature>
<gene>
    <name evidence="3" type="ORF">TTHERM_00919710</name>
</gene>
<dbReference type="STRING" id="312017.Q24IK3"/>
<evidence type="ECO:0000256" key="1">
    <source>
        <dbReference type="ARBA" id="ARBA00022741"/>
    </source>
</evidence>
<sequence length="707" mass="81575">MKIYGNQTSLKQTFIVSHYIIYQQQKAEKEAQKEESKIPYSGGSKKNNHYHHKQHKSVGKPVSESKNNSDLYEENKKQNNFSPQLKELMTNYVMEAGAFDPFYLNDAEQFNKKSKNSDQSVDIQKPNERVKTQKHKKQANEREGQQLKASQNEEVEQQENNEVDLLEVRKRSFSINNGTLLLPNDIAVSSRTLSSEKREDNKDKDNSDKSDEDGDNLSDEDKSGSGNSSDSDKNSSSSGGNSDDSSDDEDDDEESIRIKESQQSEKNENGLYESEFFNSQNNWGRRKKLNLSQTSESFDENLYCNYENFNGSSSVNLKQIKTNVMIIGESKIGKTELLSEMFTNNQFPSKLNANYSLDLMIHKLSKSEQEYKICLWIQNLSTMQYQWIIEQVYYKIVSTFIFLYNDSDPKSLEAVKTTYQKTKAQAPNAKYILIGITTHSTNEQKEIQEKAKAFSDENNFTYYFERIQSQPTEETHLNSLKHYVCPLLFDKESNDSFKCSDFQICQNSTQDSPKSIEFSLNKNISQEFCFAKHIQNSQSPVRTRNIDLSDIDQIKYSQNINFKDGNGYCLSETRRQQKNFTEEDANGKSDRYFIDQDENMQYTQSNKTLQTFPLINENNQIIQETYSWPIQSNSPINFDQNKNYLDKSACINLIPSEIQSVDNQIQDQQLEQQLKIGESSNLESTQQNLQLSDHTLSEIPIKISQQG</sequence>
<dbReference type="KEGG" id="tet:TTHERM_00919710"/>
<dbReference type="InterPro" id="IPR001806">
    <property type="entry name" value="Small_GTPase"/>
</dbReference>
<feature type="region of interest" description="Disordered" evidence="2">
    <location>
        <begin position="190"/>
        <end position="272"/>
    </location>
</feature>
<dbReference type="AlphaFoldDB" id="Q24IK3"/>
<accession>Q24IK3</accession>
<dbReference type="Proteomes" id="UP000009168">
    <property type="component" value="Unassembled WGS sequence"/>
</dbReference>
<feature type="compositionally biased region" description="Acidic residues" evidence="2">
    <location>
        <begin position="244"/>
        <end position="254"/>
    </location>
</feature>
<dbReference type="RefSeq" id="XP_001027864.2">
    <property type="nucleotide sequence ID" value="XM_001027864.3"/>
</dbReference>
<dbReference type="Pfam" id="PF00071">
    <property type="entry name" value="Ras"/>
    <property type="match status" value="1"/>
</dbReference>
<dbReference type="PROSITE" id="PS51419">
    <property type="entry name" value="RAB"/>
    <property type="match status" value="1"/>
</dbReference>
<organism evidence="3 4">
    <name type="scientific">Tetrahymena thermophila (strain SB210)</name>
    <dbReference type="NCBI Taxonomy" id="312017"/>
    <lineage>
        <taxon>Eukaryota</taxon>
        <taxon>Sar</taxon>
        <taxon>Alveolata</taxon>
        <taxon>Ciliophora</taxon>
        <taxon>Intramacronucleata</taxon>
        <taxon>Oligohymenophorea</taxon>
        <taxon>Hymenostomatida</taxon>
        <taxon>Tetrahymenina</taxon>
        <taxon>Tetrahymenidae</taxon>
        <taxon>Tetrahymena</taxon>
    </lineage>
</organism>
<evidence type="ECO:0000313" key="4">
    <source>
        <dbReference type="Proteomes" id="UP000009168"/>
    </source>
</evidence>
<evidence type="ECO:0000256" key="2">
    <source>
        <dbReference type="SAM" id="MobiDB-lite"/>
    </source>
</evidence>
<protein>
    <submittedName>
        <fullName evidence="3">Miro-like protein</fullName>
    </submittedName>
</protein>
<dbReference type="SUPFAM" id="SSF52540">
    <property type="entry name" value="P-loop containing nucleoside triphosphate hydrolases"/>
    <property type="match status" value="1"/>
</dbReference>
<dbReference type="GO" id="GO:0003924">
    <property type="term" value="F:GTPase activity"/>
    <property type="evidence" value="ECO:0007669"/>
    <property type="project" value="InterPro"/>
</dbReference>
<feature type="region of interest" description="Disordered" evidence="2">
    <location>
        <begin position="113"/>
        <end position="160"/>
    </location>
</feature>
<dbReference type="HOGENOM" id="CLU_383347_0_0_1"/>
<evidence type="ECO:0000313" key="3">
    <source>
        <dbReference type="EMBL" id="EAS07622.2"/>
    </source>
</evidence>
<name>Q24IK3_TETTS</name>